<feature type="compositionally biased region" description="Low complexity" evidence="1">
    <location>
        <begin position="136"/>
        <end position="157"/>
    </location>
</feature>
<feature type="compositionally biased region" description="Pro residues" evidence="1">
    <location>
        <begin position="607"/>
        <end position="621"/>
    </location>
</feature>
<evidence type="ECO:0000313" key="4">
    <source>
        <dbReference type="Proteomes" id="UP000747110"/>
    </source>
</evidence>
<feature type="region of interest" description="Disordered" evidence="1">
    <location>
        <begin position="337"/>
        <end position="569"/>
    </location>
</feature>
<feature type="compositionally biased region" description="Low complexity" evidence="1">
    <location>
        <begin position="464"/>
        <end position="476"/>
    </location>
</feature>
<organism evidence="2 4">
    <name type="scientific">Volvox reticuliferus</name>
    <dbReference type="NCBI Taxonomy" id="1737510"/>
    <lineage>
        <taxon>Eukaryota</taxon>
        <taxon>Viridiplantae</taxon>
        <taxon>Chlorophyta</taxon>
        <taxon>core chlorophytes</taxon>
        <taxon>Chlorophyceae</taxon>
        <taxon>CS clade</taxon>
        <taxon>Chlamydomonadales</taxon>
        <taxon>Volvocaceae</taxon>
        <taxon>Volvox</taxon>
    </lineage>
</organism>
<feature type="region of interest" description="Disordered" evidence="1">
    <location>
        <begin position="33"/>
        <end position="286"/>
    </location>
</feature>
<evidence type="ECO:0000256" key="1">
    <source>
        <dbReference type="SAM" id="MobiDB-lite"/>
    </source>
</evidence>
<feature type="region of interest" description="Disordered" evidence="1">
    <location>
        <begin position="602"/>
        <end position="664"/>
    </location>
</feature>
<evidence type="ECO:0000313" key="3">
    <source>
        <dbReference type="EMBL" id="GIL93720.1"/>
    </source>
</evidence>
<evidence type="ECO:0000313" key="2">
    <source>
        <dbReference type="EMBL" id="GIL79065.1"/>
    </source>
</evidence>
<feature type="compositionally biased region" description="Low complexity" evidence="1">
    <location>
        <begin position="98"/>
        <end position="116"/>
    </location>
</feature>
<dbReference type="EMBL" id="BNCQ01000001">
    <property type="protein sequence ID" value="GIL93720.1"/>
    <property type="molecule type" value="Genomic_DNA"/>
</dbReference>
<feature type="compositionally biased region" description="Basic residues" evidence="1">
    <location>
        <begin position="168"/>
        <end position="177"/>
    </location>
</feature>
<dbReference type="OrthoDB" id="10582018at2759"/>
<dbReference type="AlphaFoldDB" id="A0A8J4CGN1"/>
<feature type="compositionally biased region" description="Gly residues" evidence="1">
    <location>
        <begin position="266"/>
        <end position="276"/>
    </location>
</feature>
<reference evidence="2" key="1">
    <citation type="journal article" date="2021" name="Proc. Natl. Acad. Sci. U.S.A.">
        <title>Three genomes in the algal genus Volvox reveal the fate of a haploid sex-determining region after a transition to homothallism.</title>
        <authorList>
            <person name="Yamamoto K."/>
            <person name="Hamaji T."/>
            <person name="Kawai-Toyooka H."/>
            <person name="Matsuzaki R."/>
            <person name="Takahashi F."/>
            <person name="Nishimura Y."/>
            <person name="Kawachi M."/>
            <person name="Noguchi H."/>
            <person name="Minakuchi Y."/>
            <person name="Umen J.G."/>
            <person name="Toyoda A."/>
            <person name="Nozaki H."/>
        </authorList>
    </citation>
    <scope>NUCLEOTIDE SEQUENCE</scope>
    <source>
        <strain evidence="3">NIES-3785</strain>
        <strain evidence="2">NIES-3786</strain>
    </source>
</reference>
<keyword evidence="4" id="KW-1185">Reference proteome</keyword>
<protein>
    <submittedName>
        <fullName evidence="2">Uncharacterized protein</fullName>
    </submittedName>
</protein>
<comment type="caution">
    <text evidence="2">The sequence shown here is derived from an EMBL/GenBank/DDBJ whole genome shotgun (WGS) entry which is preliminary data.</text>
</comment>
<proteinExistence type="predicted"/>
<feature type="compositionally biased region" description="Acidic residues" evidence="1">
    <location>
        <begin position="222"/>
        <end position="235"/>
    </location>
</feature>
<dbReference type="EMBL" id="BNCP01000014">
    <property type="protein sequence ID" value="GIL79065.1"/>
    <property type="molecule type" value="Genomic_DNA"/>
</dbReference>
<accession>A0A8J4CGN1</accession>
<feature type="compositionally biased region" description="Low complexity" evidence="1">
    <location>
        <begin position="46"/>
        <end position="57"/>
    </location>
</feature>
<sequence length="960" mass="95791">MGRSKARSRLLSCFGCGTGGPSRIGSEVAVSKANNGPLDNHSFINSSSDSAKCASESVPEMAASRAPTAGSARRPSYAFAEPAQQGSSVSDTPDAKVSDASIAAAEAPSSISAASATPLSQMRGESASRSSGGGAAAAISVVPAAAAAAVSPSGGDSACREAAFAARRQPRKPRIRTSRVAPAFDTEDELSPAAGVSRTPSGSAAGSSSRAYSASFPPLEPPLEEDAVEDADTNVDPDSAALLSRGLGGGGGGMAAEVTAEEKAGGGDAVAGGAGSGAESSPADGLWLQPATAEDGRCQAVQVCEWDPDADRDAEEHIPYPGAVCTASFRTLASPKSAAVAAESDSGVDGVAVRNGSGSAHSRAPTMLAARAAAAPAHRNDSASRRNGSRGGGTASRISTADVAGEGGVRTGSSRSSSGAARHGAGRDGGRGCGAVDTAAAANPATELSFPGPDFARRSGVGTSPAASAISPAAAADSGDLIHPTGGGGDGYGNDGDGGGDGGDGGDGRGCAMDGGGGGNGTAARRNSFAGDSSTSLVGPGMVSETTQLQHCPSLRLDPGSPKPAEMQQTLAPCESLSLSPNAPVTPPLTLQTCGSLRLTPLSRPRPLAPSPSLRPTPLLLPSPSLSRNESTPTLTTPPTSLQQLLLPPGGVESAPAKVSPAGDTMLRLPPPQPPLFQHSPCSLTRSSYPRANALAPLVRTSVPGDNSAALNRLASLQAAFREHQSYNTGQQEEKVQFSFAATALQEVSSLGGVGATDVSAVAQNAVDGPSVTSNSPRKAAAATAVAITKATEAAAGGCNGGGGGGAVLGRVDDGYVDECFRRDVVDSMVGHLVPPSSSYRSSAPAVPFDQGQYTKNESLRRTASVEKLWPSSPAVPNHSSAMASLHGGAAGKAELGLVSEPASEQLERYAPKWLEELLPPPSPGYKAQRPSAGAAADSHHKRLIVAAPDSFRSLMREIE</sequence>
<feature type="compositionally biased region" description="Gly residues" evidence="1">
    <location>
        <begin position="485"/>
        <end position="521"/>
    </location>
</feature>
<feature type="compositionally biased region" description="Low complexity" evidence="1">
    <location>
        <begin position="622"/>
        <end position="649"/>
    </location>
</feature>
<dbReference type="Proteomes" id="UP000747110">
    <property type="component" value="Unassembled WGS sequence"/>
</dbReference>
<gene>
    <name evidence="2" type="ORF">Vretifemale_8465</name>
    <name evidence="3" type="ORF">Vretimale_35</name>
</gene>
<feature type="compositionally biased region" description="Low complexity" evidence="1">
    <location>
        <begin position="411"/>
        <end position="423"/>
    </location>
</feature>
<feature type="compositionally biased region" description="Low complexity" evidence="1">
    <location>
        <begin position="201"/>
        <end position="215"/>
    </location>
</feature>
<name>A0A8J4CGN1_9CHLO</name>
<feature type="compositionally biased region" description="Low complexity" evidence="1">
    <location>
        <begin position="434"/>
        <end position="445"/>
    </location>
</feature>
<dbReference type="Proteomes" id="UP000722791">
    <property type="component" value="Unassembled WGS sequence"/>
</dbReference>
<feature type="region of interest" description="Disordered" evidence="1">
    <location>
        <begin position="921"/>
        <end position="942"/>
    </location>
</feature>